<comment type="caution">
    <text evidence="2">The sequence shown here is derived from an EMBL/GenBank/DDBJ whole genome shotgun (WGS) entry which is preliminary data.</text>
</comment>
<feature type="compositionally biased region" description="Low complexity" evidence="1">
    <location>
        <begin position="45"/>
        <end position="57"/>
    </location>
</feature>
<organism evidence="2 3">
    <name type="scientific">Aphanomyces astaci</name>
    <name type="common">Crayfish plague agent</name>
    <dbReference type="NCBI Taxonomy" id="112090"/>
    <lineage>
        <taxon>Eukaryota</taxon>
        <taxon>Sar</taxon>
        <taxon>Stramenopiles</taxon>
        <taxon>Oomycota</taxon>
        <taxon>Saprolegniomycetes</taxon>
        <taxon>Saprolegniales</taxon>
        <taxon>Verrucalvaceae</taxon>
        <taxon>Aphanomyces</taxon>
    </lineage>
</organism>
<feature type="region of interest" description="Disordered" evidence="1">
    <location>
        <begin position="45"/>
        <end position="77"/>
    </location>
</feature>
<reference evidence="2 3" key="1">
    <citation type="submission" date="2018-08" db="EMBL/GenBank/DDBJ databases">
        <title>Aphanomyces genome sequencing and annotation.</title>
        <authorList>
            <person name="Minardi D."/>
            <person name="Oidtmann B."/>
            <person name="Van Der Giezen M."/>
            <person name="Studholme D.J."/>
        </authorList>
    </citation>
    <scope>NUCLEOTIDE SEQUENCE [LARGE SCALE GENOMIC DNA]</scope>
    <source>
        <strain evidence="2 3">Kv</strain>
    </source>
</reference>
<evidence type="ECO:0000256" key="1">
    <source>
        <dbReference type="SAM" id="MobiDB-lite"/>
    </source>
</evidence>
<accession>A0A397BSG9</accession>
<name>A0A397BSG9_APHAT</name>
<proteinExistence type="predicted"/>
<feature type="compositionally biased region" description="Polar residues" evidence="1">
    <location>
        <begin position="58"/>
        <end position="69"/>
    </location>
</feature>
<gene>
    <name evidence="2" type="ORF">DYB36_014097</name>
</gene>
<dbReference type="VEuPathDB" id="FungiDB:H257_00343"/>
<dbReference type="AlphaFoldDB" id="A0A397BSG9"/>
<evidence type="ECO:0000313" key="3">
    <source>
        <dbReference type="Proteomes" id="UP000265427"/>
    </source>
</evidence>
<dbReference type="EMBL" id="QUSZ01002426">
    <property type="protein sequence ID" value="RHY22216.1"/>
    <property type="molecule type" value="Genomic_DNA"/>
</dbReference>
<sequence>MSVKLTLKESIVQSKSDVKTIRTLRDPVRNNVGALDVTGSRWLNNSNSSSSSCSSISYPTKNPPSTMASSLKRRRTGDTKSLEALSLTLKMKCLIVEAHMTNMNMDVLERNLESIANELALLYVFGIQEESSCVRFMHSAYDRVNKLMAMKNVDSERRTLPSSPDALWTASKSRALSVHDADVNMTACYEITLDDIATFWKQIQLAKAKATTLWNAENLHDAMPYMRAADTYFKRLHLKCQKLNLDYAMIGARCIVPMAKKAKRVSFADKVEFVGTAQADFDRSPISPTKPTPLEALLLRASREFPMPSF</sequence>
<protein>
    <submittedName>
        <fullName evidence="2">Uncharacterized protein</fullName>
    </submittedName>
</protein>
<dbReference type="Proteomes" id="UP000265427">
    <property type="component" value="Unassembled WGS sequence"/>
</dbReference>
<evidence type="ECO:0000313" key="2">
    <source>
        <dbReference type="EMBL" id="RHY22216.1"/>
    </source>
</evidence>